<name>A0A8J4PPK0_9MYCE</name>
<evidence type="ECO:0000256" key="1">
    <source>
        <dbReference type="SAM" id="Phobius"/>
    </source>
</evidence>
<dbReference type="InterPro" id="IPR052326">
    <property type="entry name" value="Diff-Dev_Assoc_Protein"/>
</dbReference>
<feature type="chain" id="PRO_5035197516" description="Paramecium surface antigen repeat-containing protein" evidence="2">
    <location>
        <begin position="24"/>
        <end position="379"/>
    </location>
</feature>
<dbReference type="PANTHER" id="PTHR33459">
    <property type="entry name" value="DD-GDCA PROTEIN"/>
    <property type="match status" value="1"/>
</dbReference>
<evidence type="ECO:0000313" key="3">
    <source>
        <dbReference type="EMBL" id="KAF2069649.1"/>
    </source>
</evidence>
<keyword evidence="1" id="KW-1133">Transmembrane helix</keyword>
<comment type="caution">
    <text evidence="3">The sequence shown here is derived from an EMBL/GenBank/DDBJ whole genome shotgun (WGS) entry which is preliminary data.</text>
</comment>
<keyword evidence="4" id="KW-1185">Reference proteome</keyword>
<proteinExistence type="predicted"/>
<feature type="signal peptide" evidence="2">
    <location>
        <begin position="1"/>
        <end position="23"/>
    </location>
</feature>
<organism evidence="3 4">
    <name type="scientific">Polysphondylium violaceum</name>
    <dbReference type="NCBI Taxonomy" id="133409"/>
    <lineage>
        <taxon>Eukaryota</taxon>
        <taxon>Amoebozoa</taxon>
        <taxon>Evosea</taxon>
        <taxon>Eumycetozoa</taxon>
        <taxon>Dictyostelia</taxon>
        <taxon>Dictyosteliales</taxon>
        <taxon>Dictyosteliaceae</taxon>
        <taxon>Polysphondylium</taxon>
    </lineage>
</organism>
<reference evidence="3" key="1">
    <citation type="submission" date="2020-01" db="EMBL/GenBank/DDBJ databases">
        <title>Development of genomics and gene disruption for Polysphondylium violaceum indicates a role for the polyketide synthase stlB in stalk morphogenesis.</title>
        <authorList>
            <person name="Narita B."/>
            <person name="Kawabe Y."/>
            <person name="Kin K."/>
            <person name="Saito T."/>
            <person name="Gibbs R."/>
            <person name="Kuspa A."/>
            <person name="Muzny D."/>
            <person name="Queller D."/>
            <person name="Richards S."/>
            <person name="Strassman J."/>
            <person name="Sucgang R."/>
            <person name="Worley K."/>
            <person name="Schaap P."/>
        </authorList>
    </citation>
    <scope>NUCLEOTIDE SEQUENCE</scope>
    <source>
        <strain evidence="3">QSvi11</strain>
    </source>
</reference>
<protein>
    <recommendedName>
        <fullName evidence="5">Paramecium surface antigen repeat-containing protein</fullName>
    </recommendedName>
</protein>
<keyword evidence="2" id="KW-0732">Signal</keyword>
<dbReference type="PANTHER" id="PTHR33459:SF6">
    <property type="entry name" value="DICKKOPF N-TERMINAL CYSTEINE-RICH DOMAIN-CONTAINING PROTEIN"/>
    <property type="match status" value="1"/>
</dbReference>
<keyword evidence="1" id="KW-0812">Transmembrane</keyword>
<dbReference type="OrthoDB" id="18571at2759"/>
<feature type="transmembrane region" description="Helical" evidence="1">
    <location>
        <begin position="357"/>
        <end position="378"/>
    </location>
</feature>
<dbReference type="AlphaFoldDB" id="A0A8J4PPK0"/>
<evidence type="ECO:0000313" key="4">
    <source>
        <dbReference type="Proteomes" id="UP000695562"/>
    </source>
</evidence>
<sequence length="379" mass="41421">MNLYQTTIALVAILSWTIFNTTCVVSQFNNSDISCSLNSCSQLGGPCSENQYSGFQCYVENRCSDMTCVQSIQEGFPCNKSSDCTLETSCILDTEGVKRCVKAFYLDAGANCTYSYECTNSQECVEGICNAPPSGCISDLQCLTNQICINGTCTDYQLQENECFIYSSAPCPTIQPCTLKNGTDPFKQTSIGVCLEDIPVGNPCLVNKFSCDWNSGQYCDPISEGSTYGHCVVIPPPTFTTCITQDDCQSWEFCKCDSQSGVGYCSTRLSYLGKYCRQSALLFFSCFLASGCANPFQTNPASCIFQACPEETNCFISYCTEPMLPVDICVERTCKLSIFNTSARIISLSSRLSPPSIIATNSIVIGYLSILILSLLYLL</sequence>
<evidence type="ECO:0000256" key="2">
    <source>
        <dbReference type="SAM" id="SignalP"/>
    </source>
</evidence>
<keyword evidence="1" id="KW-0472">Membrane</keyword>
<evidence type="ECO:0008006" key="5">
    <source>
        <dbReference type="Google" id="ProtNLM"/>
    </source>
</evidence>
<gene>
    <name evidence="3" type="ORF">CYY_009034</name>
</gene>
<accession>A0A8J4PPK0</accession>
<dbReference type="EMBL" id="AJWJ01000622">
    <property type="protein sequence ID" value="KAF2069649.1"/>
    <property type="molecule type" value="Genomic_DNA"/>
</dbReference>
<dbReference type="Proteomes" id="UP000695562">
    <property type="component" value="Unassembled WGS sequence"/>
</dbReference>